<keyword evidence="2" id="KW-1185">Reference proteome</keyword>
<proteinExistence type="predicted"/>
<protein>
    <submittedName>
        <fullName evidence="1">Uncharacterized protein</fullName>
    </submittedName>
</protein>
<organism evidence="1 2">
    <name type="scientific">Amycolatopsis mediterranei (strain S699)</name>
    <name type="common">Nocardia mediterranei</name>
    <dbReference type="NCBI Taxonomy" id="713604"/>
    <lineage>
        <taxon>Bacteria</taxon>
        <taxon>Bacillati</taxon>
        <taxon>Actinomycetota</taxon>
        <taxon>Actinomycetes</taxon>
        <taxon>Pseudonocardiales</taxon>
        <taxon>Pseudonocardiaceae</taxon>
        <taxon>Amycolatopsis</taxon>
    </lineage>
</organism>
<dbReference type="AlphaFoldDB" id="A0A9R0P5S1"/>
<evidence type="ECO:0000313" key="1">
    <source>
        <dbReference type="EMBL" id="AEK46775.1"/>
    </source>
</evidence>
<accession>A0A9R0P5S1</accession>
<evidence type="ECO:0000313" key="2">
    <source>
        <dbReference type="Proteomes" id="UP000006138"/>
    </source>
</evidence>
<name>A0A9R0P5S1_AMYMS</name>
<reference evidence="1 2" key="1">
    <citation type="journal article" date="2011" name="J. Bacteriol.">
        <title>Whole genome sequence of the rifamycin B-producing strain Amycolatopsis mediterranei S699.</title>
        <authorList>
            <person name="Verma M."/>
            <person name="Kaur J."/>
            <person name="Kumar M."/>
            <person name="Kumari K."/>
            <person name="Saxena A."/>
            <person name="Anand S."/>
            <person name="Nigam A."/>
            <person name="Ravi V."/>
            <person name="Raghuvanshi S."/>
            <person name="Khurana P."/>
            <person name="Tyagi A.K."/>
            <person name="Khurana J.P."/>
            <person name="Lal R."/>
        </authorList>
    </citation>
    <scope>NUCLEOTIDE SEQUENCE [LARGE SCALE GENOMIC DNA]</scope>
    <source>
        <strain evidence="1 2">S699</strain>
    </source>
</reference>
<sequence length="65" mass="7134">MCAIATRQAARPAALFSCAPQSVGFAALTCAATWCGLPRERTWPQKSGSMSIMSCEVPIFWRKKR</sequence>
<dbReference type="EMBL" id="CP002896">
    <property type="protein sequence ID" value="AEK46775.1"/>
    <property type="molecule type" value="Genomic_DNA"/>
</dbReference>
<dbReference type="Proteomes" id="UP000006138">
    <property type="component" value="Chromosome"/>
</dbReference>
<dbReference type="KEGG" id="amn:RAM_41540"/>
<gene>
    <name evidence="1" type="ordered locus">RAM_41540</name>
</gene>